<dbReference type="EMBL" id="GDKF01001654">
    <property type="protein sequence ID" value="JAT76968.1"/>
    <property type="molecule type" value="Transcribed_RNA"/>
</dbReference>
<evidence type="ECO:0000256" key="3">
    <source>
        <dbReference type="ARBA" id="ARBA00023242"/>
    </source>
</evidence>
<dbReference type="InterPro" id="IPR024661">
    <property type="entry name" value="RNA_pol_III_Rpc31"/>
</dbReference>
<dbReference type="PANTHER" id="PTHR15367:SF2">
    <property type="entry name" value="DNA-DIRECTED RNA POLYMERASE III SUBUNIT"/>
    <property type="match status" value="1"/>
</dbReference>
<comment type="similarity">
    <text evidence="2">Belongs to the eukaryotic RPC7 RNA polymerase subunit family.</text>
</comment>
<comment type="subcellular location">
    <subcellularLocation>
        <location evidence="1">Nucleus</location>
    </subcellularLocation>
</comment>
<evidence type="ECO:0000256" key="4">
    <source>
        <dbReference type="SAM" id="MobiDB-lite"/>
    </source>
</evidence>
<organism evidence="5">
    <name type="scientific">Auxenochlorella protothecoides</name>
    <name type="common">Green microalga</name>
    <name type="synonym">Chlorella protothecoides</name>
    <dbReference type="NCBI Taxonomy" id="3075"/>
    <lineage>
        <taxon>Eukaryota</taxon>
        <taxon>Viridiplantae</taxon>
        <taxon>Chlorophyta</taxon>
        <taxon>core chlorophytes</taxon>
        <taxon>Trebouxiophyceae</taxon>
        <taxon>Chlorellales</taxon>
        <taxon>Chlorellaceae</taxon>
        <taxon>Auxenochlorella</taxon>
    </lineage>
</organism>
<gene>
    <name evidence="5" type="ORF">g.22945</name>
</gene>
<feature type="region of interest" description="Disordered" evidence="4">
    <location>
        <begin position="1"/>
        <end position="29"/>
    </location>
</feature>
<keyword evidence="3" id="KW-0539">Nucleus</keyword>
<name>A0A1D2ACT8_AUXPR</name>
<protein>
    <submittedName>
        <fullName evidence="5">Uncharacterized protein</fullName>
    </submittedName>
</protein>
<reference evidence="5" key="1">
    <citation type="submission" date="2015-08" db="EMBL/GenBank/DDBJ databases">
        <authorList>
            <person name="Babu N.S."/>
            <person name="Beckwith C.J."/>
            <person name="Beseler K.G."/>
            <person name="Brison A."/>
            <person name="Carone J.V."/>
            <person name="Caskin T.P."/>
            <person name="Diamond M."/>
            <person name="Durham M.E."/>
            <person name="Foxe J.M."/>
            <person name="Go M."/>
            <person name="Henderson B.A."/>
            <person name="Jones I.B."/>
            <person name="McGettigan J.A."/>
            <person name="Micheletti S.J."/>
            <person name="Nasrallah M.E."/>
            <person name="Ortiz D."/>
            <person name="Piller C.R."/>
            <person name="Privatt S.R."/>
            <person name="Schneider S.L."/>
            <person name="Sharp S."/>
            <person name="Smith T.C."/>
            <person name="Stanton J.D."/>
            <person name="Ullery H.E."/>
            <person name="Wilson R.J."/>
            <person name="Serrano M.G."/>
            <person name="Buck G."/>
            <person name="Lee V."/>
            <person name="Wang Y."/>
            <person name="Carvalho R."/>
            <person name="Voegtly L."/>
            <person name="Shi R."/>
            <person name="Duckworth R."/>
            <person name="Johnson A."/>
            <person name="Loviza R."/>
            <person name="Walstead R."/>
            <person name="Shah Z."/>
            <person name="Kiflezghi M."/>
            <person name="Wade K."/>
            <person name="Ball S.L."/>
            <person name="Bradley K.W."/>
            <person name="Asai D.J."/>
            <person name="Bowman C.A."/>
            <person name="Russell D.A."/>
            <person name="Pope W.H."/>
            <person name="Jacobs-Sera D."/>
            <person name="Hendrix R.W."/>
            <person name="Hatfull G.F."/>
        </authorList>
    </citation>
    <scope>NUCLEOTIDE SEQUENCE</scope>
</reference>
<dbReference type="AlphaFoldDB" id="A0A1D2ACT8"/>
<feature type="region of interest" description="Disordered" evidence="4">
    <location>
        <begin position="155"/>
        <end position="222"/>
    </location>
</feature>
<evidence type="ECO:0000256" key="1">
    <source>
        <dbReference type="ARBA" id="ARBA00004123"/>
    </source>
</evidence>
<evidence type="ECO:0000256" key="2">
    <source>
        <dbReference type="ARBA" id="ARBA00008352"/>
    </source>
</evidence>
<evidence type="ECO:0000313" key="5">
    <source>
        <dbReference type="EMBL" id="JAT76968.1"/>
    </source>
</evidence>
<proteinExistence type="inferred from homology"/>
<accession>A0A1D2ACT8</accession>
<sequence>MLGGRGRGGGRGWRSGTPQAPGMVDDSGQPIVLGPPPMFPEMDLPEVPEGVSTVTERCLLRRHELQHAWRNSCFHLTPAAFEAAGKKGTGPTPMQELTQILTLDPRYFPQELFGAKDTKASRGNQAGMWAAAAARRQRGEVDELGALEALAAAESRSRVAGGDVANGVRPAEDGEDEAEAAIDEEDEDVGEEEDDYYVNERFDDDDGYDDDFDDGGGDDAIY</sequence>
<dbReference type="GO" id="GO:0006383">
    <property type="term" value="P:transcription by RNA polymerase III"/>
    <property type="evidence" value="ECO:0007669"/>
    <property type="project" value="UniProtKB-UniRule"/>
</dbReference>
<dbReference type="PANTHER" id="PTHR15367">
    <property type="entry name" value="DNA-DIRECTED RNA POLYMERASE III"/>
    <property type="match status" value="1"/>
</dbReference>
<feature type="compositionally biased region" description="Gly residues" evidence="4">
    <location>
        <begin position="1"/>
        <end position="13"/>
    </location>
</feature>
<dbReference type="GO" id="GO:0005666">
    <property type="term" value="C:RNA polymerase III complex"/>
    <property type="evidence" value="ECO:0007669"/>
    <property type="project" value="UniProtKB-UniRule"/>
</dbReference>
<feature type="compositionally biased region" description="Acidic residues" evidence="4">
    <location>
        <begin position="173"/>
        <end position="222"/>
    </location>
</feature>